<dbReference type="GO" id="GO:0010468">
    <property type="term" value="P:regulation of gene expression"/>
    <property type="evidence" value="ECO:0007669"/>
    <property type="project" value="TreeGrafter"/>
</dbReference>
<dbReference type="GO" id="GO:0005634">
    <property type="term" value="C:nucleus"/>
    <property type="evidence" value="ECO:0007669"/>
    <property type="project" value="TreeGrafter"/>
</dbReference>
<dbReference type="GO" id="GO:0003682">
    <property type="term" value="F:chromatin binding"/>
    <property type="evidence" value="ECO:0007669"/>
    <property type="project" value="InterPro"/>
</dbReference>
<evidence type="ECO:0000256" key="2">
    <source>
        <dbReference type="SAM" id="MobiDB-lite"/>
    </source>
</evidence>
<dbReference type="InterPro" id="IPR009269">
    <property type="entry name" value="NKAP_C"/>
</dbReference>
<dbReference type="Proteomes" id="UP000663846">
    <property type="component" value="Unassembled WGS sequence"/>
</dbReference>
<feature type="compositionally biased region" description="Gly residues" evidence="2">
    <location>
        <begin position="103"/>
        <end position="112"/>
    </location>
</feature>
<evidence type="ECO:0000313" key="5">
    <source>
        <dbReference type="Proteomes" id="UP000663846"/>
    </source>
</evidence>
<dbReference type="AlphaFoldDB" id="A0A8H2XX02"/>
<feature type="region of interest" description="Disordered" evidence="2">
    <location>
        <begin position="1"/>
        <end position="310"/>
    </location>
</feature>
<feature type="domain" description="NF-kappa-B-activating protein C-terminal" evidence="3">
    <location>
        <begin position="313"/>
        <end position="412"/>
    </location>
</feature>
<feature type="compositionally biased region" description="Basic residues" evidence="2">
    <location>
        <begin position="229"/>
        <end position="241"/>
    </location>
</feature>
<feature type="compositionally biased region" description="Basic residues" evidence="2">
    <location>
        <begin position="145"/>
        <end position="154"/>
    </location>
</feature>
<dbReference type="Pfam" id="PF06047">
    <property type="entry name" value="Nkap_C"/>
    <property type="match status" value="1"/>
</dbReference>
<dbReference type="InterPro" id="IPR040466">
    <property type="entry name" value="NKAP"/>
</dbReference>
<proteinExistence type="inferred from homology"/>
<dbReference type="PANTHER" id="PTHR13087">
    <property type="entry name" value="NF-KAPPA B ACTIVATING PROTEIN"/>
    <property type="match status" value="1"/>
</dbReference>
<dbReference type="EMBL" id="CAJMWS010000354">
    <property type="protein sequence ID" value="CAE6437183.1"/>
    <property type="molecule type" value="Genomic_DNA"/>
</dbReference>
<feature type="compositionally biased region" description="Basic residues" evidence="2">
    <location>
        <begin position="47"/>
        <end position="58"/>
    </location>
</feature>
<feature type="compositionally biased region" description="Basic and acidic residues" evidence="2">
    <location>
        <begin position="202"/>
        <end position="219"/>
    </location>
</feature>
<feature type="compositionally biased region" description="Basic and acidic residues" evidence="2">
    <location>
        <begin position="34"/>
        <end position="46"/>
    </location>
</feature>
<protein>
    <recommendedName>
        <fullName evidence="3">NF-kappa-B-activating protein C-terminal domain-containing protein</fullName>
    </recommendedName>
</protein>
<organism evidence="4 5">
    <name type="scientific">Rhizoctonia solani</name>
    <dbReference type="NCBI Taxonomy" id="456999"/>
    <lineage>
        <taxon>Eukaryota</taxon>
        <taxon>Fungi</taxon>
        <taxon>Dikarya</taxon>
        <taxon>Basidiomycota</taxon>
        <taxon>Agaricomycotina</taxon>
        <taxon>Agaricomycetes</taxon>
        <taxon>Cantharellales</taxon>
        <taxon>Ceratobasidiaceae</taxon>
        <taxon>Rhizoctonia</taxon>
    </lineage>
</organism>
<feature type="compositionally biased region" description="Low complexity" evidence="2">
    <location>
        <begin position="275"/>
        <end position="284"/>
    </location>
</feature>
<gene>
    <name evidence="4" type="ORF">RDB_LOCUS122465</name>
</gene>
<feature type="compositionally biased region" description="Basic and acidic residues" evidence="2">
    <location>
        <begin position="59"/>
        <end position="70"/>
    </location>
</feature>
<name>A0A8H2XX02_9AGAM</name>
<accession>A0A8H2XX02</accession>
<evidence type="ECO:0000256" key="1">
    <source>
        <dbReference type="ARBA" id="ARBA00009313"/>
    </source>
</evidence>
<dbReference type="PANTHER" id="PTHR13087:SF0">
    <property type="entry name" value="NFKB ACTIVATING PROTEIN LIKE"/>
    <property type="match status" value="1"/>
</dbReference>
<feature type="compositionally biased region" description="Basic and acidic residues" evidence="2">
    <location>
        <begin position="242"/>
        <end position="263"/>
    </location>
</feature>
<feature type="compositionally biased region" description="Basic residues" evidence="2">
    <location>
        <begin position="169"/>
        <end position="185"/>
    </location>
</feature>
<sequence length="421" mass="48885">MATVHPSRMGLVPPDTSRPDSNRNGRRSPSPNLARDRRSRTPDDRRRRDHSPHSRRRNRSGEGRHEDRRPSPAYDNYERPVSLPQRSEGNMYPARDDRHRGGWYEGGGGGGDFMESRRQQRLASTLSIWPPSPSRPEADDYPDKKSKKSKRRRYSSSDSSDSSDDDRSRRHRDKDKDGKHKRRHRDKDSAKEKSRSHRHKDKDKDKDRKRISRRDKYDSDTDDSDRDSRRYKRRERSKSRSRSVDIRIKDLDLDAKSKRSEEPRENDDDMWVEKAPAAPLVPVPATRPQQEELEDEEIGPMPAFSSGGKLSERDYGGALLRGEGSAMAAYVQDGERIPRRGEIGLTSDEIAQYEDVGYVMSGSRHRRMNAVRMRKENQVISAEEKRGILKMQKEEREKRESMIIGGFKEILEEKLKVAGRR</sequence>
<evidence type="ECO:0000259" key="3">
    <source>
        <dbReference type="Pfam" id="PF06047"/>
    </source>
</evidence>
<reference evidence="4" key="1">
    <citation type="submission" date="2021-01" db="EMBL/GenBank/DDBJ databases">
        <authorList>
            <person name="Kaushik A."/>
        </authorList>
    </citation>
    <scope>NUCLEOTIDE SEQUENCE</scope>
    <source>
        <strain evidence="4">AG1-1C</strain>
    </source>
</reference>
<evidence type="ECO:0000313" key="4">
    <source>
        <dbReference type="EMBL" id="CAE6437183.1"/>
    </source>
</evidence>
<comment type="similarity">
    <text evidence="1">Belongs to the NKAP family.</text>
</comment>
<comment type="caution">
    <text evidence="4">The sequence shown here is derived from an EMBL/GenBank/DDBJ whole genome shotgun (WGS) entry which is preliminary data.</text>
</comment>